<sequence length="462" mass="50696">MRNLPAEILLTIFEVATYVPEPMSREAFVDPFASSTSRPLDHPGDVDDILAALRLRAALPLVCKHWHALATPLLYRCLIITDAHAGFLLRDTLVASCIPPTADPSLPITSTRRPALGTHTEQLVLTFFLGTCWDDETRGDGMLPAELRPLGEIFACLPRLTTLWALVAMYNSKGSPRTPTSRPGFSRLRCGVDPLLTRQLMRACGATLQRVYLGRGAEEVFDVRLWTGAPKVRSIVWPRQSAVRCNAETCVGVMRERRPDLALMTVNVGPCHKECGDNLGSVRGLFPNLRTVLFRGMDCGALGSHEPSTWRHFLAIQGPLLTAAHIDLTEYGLGASPMHCLNTMLAALRESCPDLTHLYVYVGNLDLLEDLESVPSVTHLGIYCATWLPKARADGAAGSPLDVVSGLQIPSLQVVRFMSPGVVPLLREHVRKGKVAFDAERISQCSFRIEDHSGALFCDSCR</sequence>
<reference evidence="1" key="2">
    <citation type="journal article" date="2022" name="New Phytol.">
        <title>Evolutionary transition to the ectomycorrhizal habit in the genomes of a hyperdiverse lineage of mushroom-forming fungi.</title>
        <authorList>
            <person name="Looney B."/>
            <person name="Miyauchi S."/>
            <person name="Morin E."/>
            <person name="Drula E."/>
            <person name="Courty P.E."/>
            <person name="Kohler A."/>
            <person name="Kuo A."/>
            <person name="LaButti K."/>
            <person name="Pangilinan J."/>
            <person name="Lipzen A."/>
            <person name="Riley R."/>
            <person name="Andreopoulos W."/>
            <person name="He G."/>
            <person name="Johnson J."/>
            <person name="Nolan M."/>
            <person name="Tritt A."/>
            <person name="Barry K.W."/>
            <person name="Grigoriev I.V."/>
            <person name="Nagy L.G."/>
            <person name="Hibbett D."/>
            <person name="Henrissat B."/>
            <person name="Matheny P.B."/>
            <person name="Labbe J."/>
            <person name="Martin F.M."/>
        </authorList>
    </citation>
    <scope>NUCLEOTIDE SEQUENCE</scope>
    <source>
        <strain evidence="1">FP105234-sp</strain>
    </source>
</reference>
<dbReference type="EMBL" id="MU275993">
    <property type="protein sequence ID" value="KAI0044116.1"/>
    <property type="molecule type" value="Genomic_DNA"/>
</dbReference>
<evidence type="ECO:0000313" key="2">
    <source>
        <dbReference type="Proteomes" id="UP000814033"/>
    </source>
</evidence>
<reference evidence="1" key="1">
    <citation type="submission" date="2021-02" db="EMBL/GenBank/DDBJ databases">
        <authorList>
            <consortium name="DOE Joint Genome Institute"/>
            <person name="Ahrendt S."/>
            <person name="Looney B.P."/>
            <person name="Miyauchi S."/>
            <person name="Morin E."/>
            <person name="Drula E."/>
            <person name="Courty P.E."/>
            <person name="Chicoki N."/>
            <person name="Fauchery L."/>
            <person name="Kohler A."/>
            <person name="Kuo A."/>
            <person name="Labutti K."/>
            <person name="Pangilinan J."/>
            <person name="Lipzen A."/>
            <person name="Riley R."/>
            <person name="Andreopoulos W."/>
            <person name="He G."/>
            <person name="Johnson J."/>
            <person name="Barry K.W."/>
            <person name="Grigoriev I.V."/>
            <person name="Nagy L."/>
            <person name="Hibbett D."/>
            <person name="Henrissat B."/>
            <person name="Matheny P.B."/>
            <person name="Labbe J."/>
            <person name="Martin F."/>
        </authorList>
    </citation>
    <scope>NUCLEOTIDE SEQUENCE</scope>
    <source>
        <strain evidence="1">FP105234-sp</strain>
    </source>
</reference>
<organism evidence="1 2">
    <name type="scientific">Auriscalpium vulgare</name>
    <dbReference type="NCBI Taxonomy" id="40419"/>
    <lineage>
        <taxon>Eukaryota</taxon>
        <taxon>Fungi</taxon>
        <taxon>Dikarya</taxon>
        <taxon>Basidiomycota</taxon>
        <taxon>Agaricomycotina</taxon>
        <taxon>Agaricomycetes</taxon>
        <taxon>Russulales</taxon>
        <taxon>Auriscalpiaceae</taxon>
        <taxon>Auriscalpium</taxon>
    </lineage>
</organism>
<dbReference type="Proteomes" id="UP000814033">
    <property type="component" value="Unassembled WGS sequence"/>
</dbReference>
<gene>
    <name evidence="1" type="ORF">FA95DRAFT_1562546</name>
</gene>
<proteinExistence type="predicted"/>
<keyword evidence="2" id="KW-1185">Reference proteome</keyword>
<accession>A0ACB8RKF6</accession>
<protein>
    <submittedName>
        <fullName evidence="1">Uncharacterized protein</fullName>
    </submittedName>
</protein>
<comment type="caution">
    <text evidence="1">The sequence shown here is derived from an EMBL/GenBank/DDBJ whole genome shotgun (WGS) entry which is preliminary data.</text>
</comment>
<name>A0ACB8RKF6_9AGAM</name>
<evidence type="ECO:0000313" key="1">
    <source>
        <dbReference type="EMBL" id="KAI0044116.1"/>
    </source>
</evidence>